<evidence type="ECO:0000256" key="6">
    <source>
        <dbReference type="ARBA" id="ARBA00022703"/>
    </source>
</evidence>
<evidence type="ECO:0000313" key="25">
    <source>
        <dbReference type="EMBL" id="KGQ23118.1"/>
    </source>
</evidence>
<evidence type="ECO:0000259" key="24">
    <source>
        <dbReference type="Pfam" id="PF03061"/>
    </source>
</evidence>
<dbReference type="GO" id="GO:0016787">
    <property type="term" value="F:hydrolase activity"/>
    <property type="evidence" value="ECO:0007669"/>
    <property type="project" value="UniProtKB-KW"/>
</dbReference>
<accession>A0A0A2WTJ7</accession>
<evidence type="ECO:0000256" key="10">
    <source>
        <dbReference type="ARBA" id="ARBA00023098"/>
    </source>
</evidence>
<evidence type="ECO:0000256" key="1">
    <source>
        <dbReference type="ARBA" id="ARBA00004170"/>
    </source>
</evidence>
<comment type="catalytic activity">
    <reaction evidence="22">
        <text>dodecanoyl-CoA + H2O = dodecanoate + CoA + H(+)</text>
        <dbReference type="Rhea" id="RHEA:30135"/>
        <dbReference type="ChEBI" id="CHEBI:15377"/>
        <dbReference type="ChEBI" id="CHEBI:15378"/>
        <dbReference type="ChEBI" id="CHEBI:18262"/>
        <dbReference type="ChEBI" id="CHEBI:57287"/>
        <dbReference type="ChEBI" id="CHEBI:57375"/>
    </reaction>
    <physiologicalReaction direction="left-to-right" evidence="22">
        <dbReference type="Rhea" id="RHEA:30136"/>
    </physiologicalReaction>
</comment>
<keyword evidence="10" id="KW-0443">Lipid metabolism</keyword>
<comment type="catalytic activity">
    <reaction evidence="13">
        <text>(5Z,8Z,11Z,14Z)-eicosatetraenoyl-CoA + H2O = (5Z,8Z,11Z,14Z)-eicosatetraenoate + CoA + H(+)</text>
        <dbReference type="Rhea" id="RHEA:40151"/>
        <dbReference type="ChEBI" id="CHEBI:15377"/>
        <dbReference type="ChEBI" id="CHEBI:15378"/>
        <dbReference type="ChEBI" id="CHEBI:32395"/>
        <dbReference type="ChEBI" id="CHEBI:57287"/>
        <dbReference type="ChEBI" id="CHEBI:57368"/>
    </reaction>
    <physiologicalReaction direction="left-to-right" evidence="13">
        <dbReference type="Rhea" id="RHEA:40152"/>
    </physiologicalReaction>
</comment>
<dbReference type="PANTHER" id="PTHR12418">
    <property type="entry name" value="ACYL-COENZYME A THIOESTERASE THEM4"/>
    <property type="match status" value="1"/>
</dbReference>
<reference evidence="25 26" key="1">
    <citation type="journal article" date="2015" name="Genome Announc.">
        <title>Draft Genome Sequence of the Thermophile Thermus filiformis ATCC 43280, Producer of Carotenoid-(Di)glucoside-Branched Fatty Acid (Di)esters and Source of Hyperthermostable Enzymes of Biotechnological Interest.</title>
        <authorList>
            <person name="Mandelli F."/>
            <person name="Oliveira Ramires B."/>
            <person name="Couger M.B."/>
            <person name="Paixao D.A."/>
            <person name="Camilo C.M."/>
            <person name="Polikarpov I."/>
            <person name="Prade R."/>
            <person name="Riano-Pachon D.M."/>
            <person name="Squina F.M."/>
        </authorList>
    </citation>
    <scope>NUCLEOTIDE SEQUENCE [LARGE SCALE GENOMIC DNA]</scope>
    <source>
        <strain evidence="25 26">ATCC 43280</strain>
    </source>
</reference>
<comment type="caution">
    <text evidence="25">The sequence shown here is derived from an EMBL/GenBank/DDBJ whole genome shotgun (WGS) entry which is preliminary data.</text>
</comment>
<protein>
    <recommendedName>
        <fullName evidence="17">Acyl-coenzyme A thioesterase THEM4</fullName>
        <ecNumber evidence="16">3.1.2.2</ecNumber>
    </recommendedName>
    <alternativeName>
        <fullName evidence="18">Thioesterase superfamily member 4</fullName>
    </alternativeName>
</protein>
<keyword evidence="9" id="KW-0809">Transit peptide</keyword>
<comment type="catalytic activity">
    <reaction evidence="14">
        <text>(9Z)-octadecenoyl-CoA + H2O = (9Z)-octadecenoate + CoA + H(+)</text>
        <dbReference type="Rhea" id="RHEA:40139"/>
        <dbReference type="ChEBI" id="CHEBI:15377"/>
        <dbReference type="ChEBI" id="CHEBI:15378"/>
        <dbReference type="ChEBI" id="CHEBI:30823"/>
        <dbReference type="ChEBI" id="CHEBI:57287"/>
        <dbReference type="ChEBI" id="CHEBI:57387"/>
    </reaction>
    <physiologicalReaction direction="left-to-right" evidence="14">
        <dbReference type="Rhea" id="RHEA:40140"/>
    </physiologicalReaction>
</comment>
<dbReference type="SUPFAM" id="SSF54637">
    <property type="entry name" value="Thioesterase/thiol ester dehydrase-isomerase"/>
    <property type="match status" value="1"/>
</dbReference>
<dbReference type="PANTHER" id="PTHR12418:SF19">
    <property type="entry name" value="ACYL-COENZYME A THIOESTERASE THEM4"/>
    <property type="match status" value="1"/>
</dbReference>
<evidence type="ECO:0000256" key="19">
    <source>
        <dbReference type="ARBA" id="ARBA00047588"/>
    </source>
</evidence>
<dbReference type="AlphaFoldDB" id="A0A0A2WTJ7"/>
<dbReference type="GO" id="GO:0005737">
    <property type="term" value="C:cytoplasm"/>
    <property type="evidence" value="ECO:0007669"/>
    <property type="project" value="UniProtKB-SubCell"/>
</dbReference>
<evidence type="ECO:0000256" key="15">
    <source>
        <dbReference type="ARBA" id="ARBA00038456"/>
    </source>
</evidence>
<evidence type="ECO:0000256" key="14">
    <source>
        <dbReference type="ARBA" id="ARBA00037002"/>
    </source>
</evidence>
<evidence type="ECO:0000256" key="5">
    <source>
        <dbReference type="ARBA" id="ARBA00022490"/>
    </source>
</evidence>
<keyword evidence="11" id="KW-0472">Membrane</keyword>
<evidence type="ECO:0000256" key="8">
    <source>
        <dbReference type="ARBA" id="ARBA00022832"/>
    </source>
</evidence>
<keyword evidence="7" id="KW-0378">Hydrolase</keyword>
<dbReference type="GO" id="GO:0006631">
    <property type="term" value="P:fatty acid metabolic process"/>
    <property type="evidence" value="ECO:0007669"/>
    <property type="project" value="UniProtKB-KW"/>
</dbReference>
<dbReference type="InterPro" id="IPR052365">
    <property type="entry name" value="THEM4/THEM5_acyl-CoA_thioest"/>
</dbReference>
<keyword evidence="8" id="KW-0276">Fatty acid metabolism</keyword>
<dbReference type="EC" id="3.1.2.2" evidence="16"/>
<evidence type="ECO:0000256" key="16">
    <source>
        <dbReference type="ARBA" id="ARBA00038848"/>
    </source>
</evidence>
<keyword evidence="12" id="KW-0966">Cell projection</keyword>
<evidence type="ECO:0000256" key="2">
    <source>
        <dbReference type="ARBA" id="ARBA00004496"/>
    </source>
</evidence>
<evidence type="ECO:0000256" key="3">
    <source>
        <dbReference type="ARBA" id="ARBA00004632"/>
    </source>
</evidence>
<evidence type="ECO:0000256" key="21">
    <source>
        <dbReference type="ARBA" id="ARBA00047969"/>
    </source>
</evidence>
<comment type="catalytic activity">
    <reaction evidence="21">
        <text>decanoyl-CoA + H2O = decanoate + CoA + H(+)</text>
        <dbReference type="Rhea" id="RHEA:40059"/>
        <dbReference type="ChEBI" id="CHEBI:15377"/>
        <dbReference type="ChEBI" id="CHEBI:15378"/>
        <dbReference type="ChEBI" id="CHEBI:27689"/>
        <dbReference type="ChEBI" id="CHEBI:57287"/>
        <dbReference type="ChEBI" id="CHEBI:61430"/>
    </reaction>
    <physiologicalReaction direction="left-to-right" evidence="21">
        <dbReference type="Rhea" id="RHEA:40060"/>
    </physiologicalReaction>
</comment>
<comment type="similarity">
    <text evidence="15">Belongs to the THEM4/THEM5 thioesterase family.</text>
</comment>
<keyword evidence="5" id="KW-0963">Cytoplasm</keyword>
<comment type="catalytic activity">
    <reaction evidence="20">
        <text>hexadecanoyl-CoA + H2O = hexadecanoate + CoA + H(+)</text>
        <dbReference type="Rhea" id="RHEA:16645"/>
        <dbReference type="ChEBI" id="CHEBI:7896"/>
        <dbReference type="ChEBI" id="CHEBI:15377"/>
        <dbReference type="ChEBI" id="CHEBI:15378"/>
        <dbReference type="ChEBI" id="CHEBI:57287"/>
        <dbReference type="ChEBI" id="CHEBI:57379"/>
        <dbReference type="EC" id="3.1.2.2"/>
    </reaction>
    <physiologicalReaction direction="left-to-right" evidence="20">
        <dbReference type="Rhea" id="RHEA:16646"/>
    </physiologicalReaction>
</comment>
<dbReference type="EMBL" id="JPSL02000039">
    <property type="protein sequence ID" value="KGQ23118.1"/>
    <property type="molecule type" value="Genomic_DNA"/>
</dbReference>
<dbReference type="InterPro" id="IPR029069">
    <property type="entry name" value="HotDog_dom_sf"/>
</dbReference>
<dbReference type="RefSeq" id="WP_038060280.1">
    <property type="nucleotide sequence ID" value="NZ_JPSL02000039.1"/>
</dbReference>
<comment type="catalytic activity">
    <reaction evidence="19">
        <text>octanoyl-CoA + H2O = octanoate + CoA + H(+)</text>
        <dbReference type="Rhea" id="RHEA:30143"/>
        <dbReference type="ChEBI" id="CHEBI:15377"/>
        <dbReference type="ChEBI" id="CHEBI:15378"/>
        <dbReference type="ChEBI" id="CHEBI:25646"/>
        <dbReference type="ChEBI" id="CHEBI:57287"/>
        <dbReference type="ChEBI" id="CHEBI:57386"/>
    </reaction>
    <physiologicalReaction direction="left-to-right" evidence="19">
        <dbReference type="Rhea" id="RHEA:30144"/>
    </physiologicalReaction>
</comment>
<gene>
    <name evidence="25" type="ORF">THFILI_07285</name>
</gene>
<feature type="domain" description="Thioesterase" evidence="24">
    <location>
        <begin position="54"/>
        <end position="137"/>
    </location>
</feature>
<evidence type="ECO:0000256" key="23">
    <source>
        <dbReference type="ARBA" id="ARBA00048180"/>
    </source>
</evidence>
<keyword evidence="6" id="KW-0053">Apoptosis</keyword>
<comment type="catalytic activity">
    <reaction evidence="23">
        <text>tetradecanoyl-CoA + H2O = tetradecanoate + CoA + H(+)</text>
        <dbReference type="Rhea" id="RHEA:40119"/>
        <dbReference type="ChEBI" id="CHEBI:15377"/>
        <dbReference type="ChEBI" id="CHEBI:15378"/>
        <dbReference type="ChEBI" id="CHEBI:30807"/>
        <dbReference type="ChEBI" id="CHEBI:57287"/>
        <dbReference type="ChEBI" id="CHEBI:57385"/>
    </reaction>
    <physiologicalReaction direction="left-to-right" evidence="23">
        <dbReference type="Rhea" id="RHEA:40120"/>
    </physiologicalReaction>
</comment>
<dbReference type="Gene3D" id="3.10.129.10">
    <property type="entry name" value="Hotdog Thioesterase"/>
    <property type="match status" value="1"/>
</dbReference>
<evidence type="ECO:0000256" key="12">
    <source>
        <dbReference type="ARBA" id="ARBA00023273"/>
    </source>
</evidence>
<evidence type="ECO:0000256" key="7">
    <source>
        <dbReference type="ARBA" id="ARBA00022801"/>
    </source>
</evidence>
<dbReference type="GO" id="GO:0016020">
    <property type="term" value="C:membrane"/>
    <property type="evidence" value="ECO:0007669"/>
    <property type="project" value="UniProtKB-SubCell"/>
</dbReference>
<organism evidence="25 26">
    <name type="scientific">Thermus filiformis</name>
    <dbReference type="NCBI Taxonomy" id="276"/>
    <lineage>
        <taxon>Bacteria</taxon>
        <taxon>Thermotogati</taxon>
        <taxon>Deinococcota</taxon>
        <taxon>Deinococci</taxon>
        <taxon>Thermales</taxon>
        <taxon>Thermaceae</taxon>
        <taxon>Thermus</taxon>
    </lineage>
</organism>
<dbReference type="OrthoDB" id="9792301at2"/>
<evidence type="ECO:0000256" key="11">
    <source>
        <dbReference type="ARBA" id="ARBA00023136"/>
    </source>
</evidence>
<dbReference type="STRING" id="276.THFILI_07285"/>
<dbReference type="CDD" id="cd03443">
    <property type="entry name" value="PaaI_thioesterase"/>
    <property type="match status" value="1"/>
</dbReference>
<evidence type="ECO:0000256" key="13">
    <source>
        <dbReference type="ARBA" id="ARBA00035852"/>
    </source>
</evidence>
<name>A0A0A2WTJ7_THEFI</name>
<proteinExistence type="inferred from homology"/>
<evidence type="ECO:0000256" key="22">
    <source>
        <dbReference type="ARBA" id="ARBA00048074"/>
    </source>
</evidence>
<keyword evidence="26" id="KW-1185">Reference proteome</keyword>
<evidence type="ECO:0000256" key="20">
    <source>
        <dbReference type="ARBA" id="ARBA00047734"/>
    </source>
</evidence>
<dbReference type="Proteomes" id="UP000030364">
    <property type="component" value="Unassembled WGS sequence"/>
</dbReference>
<evidence type="ECO:0000313" key="26">
    <source>
        <dbReference type="Proteomes" id="UP000030364"/>
    </source>
</evidence>
<sequence length="155" mass="17081">MNYVQFYYPEGFAHCYGCGRLNPEGHQFKTYWDPEKRESRTEFTPKPYHTAIPGFVYGGLLASLVDCHSTATGSAALKELESTPWDQGPYPRCVTASLEVQFLKPTPLGPTLVAVGRVLERSERKVVVGTEVYADGVLTVKGKAVVVRIPEGWGG</sequence>
<dbReference type="InterPro" id="IPR006683">
    <property type="entry name" value="Thioestr_dom"/>
</dbReference>
<dbReference type="Pfam" id="PF03061">
    <property type="entry name" value="4HBT"/>
    <property type="match status" value="1"/>
</dbReference>
<evidence type="ECO:0000256" key="4">
    <source>
        <dbReference type="ARBA" id="ARBA00022475"/>
    </source>
</evidence>
<keyword evidence="4" id="KW-1003">Cell membrane</keyword>
<dbReference type="PATRIC" id="fig|276.5.peg.35"/>
<evidence type="ECO:0000256" key="18">
    <source>
        <dbReference type="ARBA" id="ARBA00043210"/>
    </source>
</evidence>
<comment type="subcellular location">
    <subcellularLocation>
        <location evidence="3">Cell projection</location>
        <location evidence="3">Ruffle membrane</location>
    </subcellularLocation>
    <subcellularLocation>
        <location evidence="2">Cytoplasm</location>
    </subcellularLocation>
    <subcellularLocation>
        <location evidence="1">Membrane</location>
        <topology evidence="1">Peripheral membrane protein</topology>
    </subcellularLocation>
</comment>
<evidence type="ECO:0000256" key="9">
    <source>
        <dbReference type="ARBA" id="ARBA00022946"/>
    </source>
</evidence>
<evidence type="ECO:0000256" key="17">
    <source>
        <dbReference type="ARBA" id="ARBA00040123"/>
    </source>
</evidence>